<proteinExistence type="predicted"/>
<dbReference type="OrthoDB" id="1935443at2"/>
<sequence>MSQYQININGKIRLMDYSSIDDYMAIVNENDNLIVTLDSENDSDVNMIYKILEKNNFNTTRMSKGSNGRYYINANKKYL</sequence>
<dbReference type="KEGG" id="cfer:D4Z93_01135"/>
<dbReference type="RefSeq" id="WP_119969932.1">
    <property type="nucleotide sequence ID" value="NZ_CP032416.1"/>
</dbReference>
<name>A0A386H0L7_9CLOT</name>
<accession>A0A386H0L7</accession>
<evidence type="ECO:0000313" key="2">
    <source>
        <dbReference type="Proteomes" id="UP000266301"/>
    </source>
</evidence>
<reference evidence="1 2" key="1">
    <citation type="journal article" date="2019" name="Int. J. Syst. Evol. Microbiol.">
        <title>Clostridium fermenticellae sp. nov., isolated from the mud in a fermentation cellar for the production of the Chinese liquor, baijiu.</title>
        <authorList>
            <person name="Xu P.X."/>
            <person name="Chai L.J."/>
            <person name="Qiu T."/>
            <person name="Zhang X.J."/>
            <person name="Lu Z.M."/>
            <person name="Xiao C."/>
            <person name="Wang S.T."/>
            <person name="Shen C.H."/>
            <person name="Shi J.S."/>
            <person name="Xu Z.H."/>
        </authorList>
    </citation>
    <scope>NUCLEOTIDE SEQUENCE [LARGE SCALE GENOMIC DNA]</scope>
    <source>
        <strain evidence="1 2">JN500901</strain>
    </source>
</reference>
<gene>
    <name evidence="1" type="ORF">D4Z93_01135</name>
</gene>
<dbReference type="AlphaFoldDB" id="A0A386H0L7"/>
<keyword evidence="2" id="KW-1185">Reference proteome</keyword>
<protein>
    <submittedName>
        <fullName evidence="1">Uncharacterized protein</fullName>
    </submittedName>
</protein>
<dbReference type="Proteomes" id="UP000266301">
    <property type="component" value="Chromosome"/>
</dbReference>
<organism evidence="1 2">
    <name type="scientific">Clostridium fermenticellae</name>
    <dbReference type="NCBI Taxonomy" id="2068654"/>
    <lineage>
        <taxon>Bacteria</taxon>
        <taxon>Bacillati</taxon>
        <taxon>Bacillota</taxon>
        <taxon>Clostridia</taxon>
        <taxon>Eubacteriales</taxon>
        <taxon>Clostridiaceae</taxon>
        <taxon>Clostridium</taxon>
    </lineage>
</organism>
<evidence type="ECO:0000313" key="1">
    <source>
        <dbReference type="EMBL" id="AYD39221.1"/>
    </source>
</evidence>
<dbReference type="EMBL" id="CP032416">
    <property type="protein sequence ID" value="AYD39221.1"/>
    <property type="molecule type" value="Genomic_DNA"/>
</dbReference>